<keyword evidence="8" id="KW-0625">Polysaccharide transport</keyword>
<organism evidence="18 19">
    <name type="scientific">Sphingomonas kyungheensis</name>
    <dbReference type="NCBI Taxonomy" id="1069987"/>
    <lineage>
        <taxon>Bacteria</taxon>
        <taxon>Pseudomonadati</taxon>
        <taxon>Pseudomonadota</taxon>
        <taxon>Alphaproteobacteria</taxon>
        <taxon>Sphingomonadales</taxon>
        <taxon>Sphingomonadaceae</taxon>
        <taxon>Sphingomonas</taxon>
    </lineage>
</organism>
<feature type="domain" description="Polysaccharide export protein N-terminal" evidence="16">
    <location>
        <begin position="79"/>
        <end position="172"/>
    </location>
</feature>
<keyword evidence="6" id="KW-0812">Transmembrane</keyword>
<keyword evidence="9" id="KW-0406">Ion transport</keyword>
<keyword evidence="3" id="KW-0813">Transport</keyword>
<comment type="similarity">
    <text evidence="2">Belongs to the BexD/CtrA/VexA family.</text>
</comment>
<evidence type="ECO:0000256" key="7">
    <source>
        <dbReference type="ARBA" id="ARBA00022729"/>
    </source>
</evidence>
<evidence type="ECO:0000256" key="8">
    <source>
        <dbReference type="ARBA" id="ARBA00023047"/>
    </source>
</evidence>
<keyword evidence="7 15" id="KW-0732">Signal</keyword>
<evidence type="ECO:0000256" key="2">
    <source>
        <dbReference type="ARBA" id="ARBA00009450"/>
    </source>
</evidence>
<dbReference type="Gene3D" id="3.30.1950.10">
    <property type="entry name" value="wza like domain"/>
    <property type="match status" value="1"/>
</dbReference>
<evidence type="ECO:0000313" key="18">
    <source>
        <dbReference type="EMBL" id="MEI5687794.1"/>
    </source>
</evidence>
<keyword evidence="11" id="KW-0472">Membrane</keyword>
<keyword evidence="12" id="KW-0564">Palmitate</keyword>
<dbReference type="EMBL" id="JBBBDM010000005">
    <property type="protein sequence ID" value="MEI5687794.1"/>
    <property type="molecule type" value="Genomic_DNA"/>
</dbReference>
<keyword evidence="4" id="KW-1134">Transmembrane beta strand</keyword>
<protein>
    <submittedName>
        <fullName evidence="18">Polysaccharide biosynthesis/export family protein</fullName>
    </submittedName>
</protein>
<evidence type="ECO:0000256" key="5">
    <source>
        <dbReference type="ARBA" id="ARBA00022597"/>
    </source>
</evidence>
<reference evidence="18 19" key="1">
    <citation type="journal article" date="2013" name="Int. J. Syst. Evol. Microbiol.">
        <title>Sphingomonas kyungheensis sp. nov., a bacterium with ginsenoside-converting activity isolated from soil of a ginseng field.</title>
        <authorList>
            <person name="Son H.M."/>
            <person name="Yang J.E."/>
            <person name="Park Y."/>
            <person name="Han C.K."/>
            <person name="Kim S.G."/>
            <person name="Kook M."/>
            <person name="Yi T.H."/>
        </authorList>
    </citation>
    <scope>NUCLEOTIDE SEQUENCE [LARGE SCALE GENOMIC DNA]</scope>
    <source>
        <strain evidence="18 19">LMG 26582</strain>
    </source>
</reference>
<keyword evidence="10" id="KW-0626">Porin</keyword>
<feature type="chain" id="PRO_5047338748" evidence="15">
    <location>
        <begin position="25"/>
        <end position="389"/>
    </location>
</feature>
<keyword evidence="19" id="KW-1185">Reference proteome</keyword>
<evidence type="ECO:0000256" key="4">
    <source>
        <dbReference type="ARBA" id="ARBA00022452"/>
    </source>
</evidence>
<feature type="domain" description="SLBB" evidence="17">
    <location>
        <begin position="263"/>
        <end position="359"/>
    </location>
</feature>
<dbReference type="PANTHER" id="PTHR33619">
    <property type="entry name" value="POLYSACCHARIDE EXPORT PROTEIN GFCE-RELATED"/>
    <property type="match status" value="1"/>
</dbReference>
<evidence type="ECO:0000256" key="11">
    <source>
        <dbReference type="ARBA" id="ARBA00023136"/>
    </source>
</evidence>
<sequence>MSLPPTPRSAIALLLLLATGCSTVGNSGPSAKAITRAARAGTASDRGISVVALDAATAQRAAAYARAQRFADVFGSVAPTGTVIGVGDVLDIAIWEAPPAVLFGATAPGANISSAIAQSAGIPQQLVGEDGTITVPFIGTLLVRGLTPQAVGRLIVARLAGRAHSPQAIVRLAQNDSRAVTVIGEVGATRRLPLTPRGERLLDAIAAAGGSRQPVAKTTIQLSRAGRTAAMPLDAIVRDPSQNITLQAGDVVAAVFQPYSFVALGAVGQNAEVPFEGGGITLAQALGRIGGLRDDRADRRSVFVFRLEHPEVLDPSVAQTAKRTAAGLVPVVYRLDLGDGASFFTAQDFAIRDRDVLYVSNAPLADLQKFLNIVSSAAFSITGINNAVQ</sequence>
<dbReference type="Gene3D" id="3.10.560.10">
    <property type="entry name" value="Outer membrane lipoprotein wza domain like"/>
    <property type="match status" value="2"/>
</dbReference>
<dbReference type="PANTHER" id="PTHR33619:SF3">
    <property type="entry name" value="POLYSACCHARIDE EXPORT PROTEIN GFCE-RELATED"/>
    <property type="match status" value="1"/>
</dbReference>
<comment type="caution">
    <text evidence="18">The sequence shown here is derived from an EMBL/GenBank/DDBJ whole genome shotgun (WGS) entry which is preliminary data.</text>
</comment>
<evidence type="ECO:0000259" key="16">
    <source>
        <dbReference type="Pfam" id="PF02563"/>
    </source>
</evidence>
<evidence type="ECO:0000256" key="6">
    <source>
        <dbReference type="ARBA" id="ARBA00022692"/>
    </source>
</evidence>
<evidence type="ECO:0000256" key="10">
    <source>
        <dbReference type="ARBA" id="ARBA00023114"/>
    </source>
</evidence>
<dbReference type="InterPro" id="IPR049712">
    <property type="entry name" value="Poly_export"/>
</dbReference>
<dbReference type="Pfam" id="PF02563">
    <property type="entry name" value="Poly_export"/>
    <property type="match status" value="1"/>
</dbReference>
<keyword evidence="5" id="KW-0762">Sugar transport</keyword>
<feature type="signal peptide" evidence="15">
    <location>
        <begin position="1"/>
        <end position="24"/>
    </location>
</feature>
<comment type="subcellular location">
    <subcellularLocation>
        <location evidence="1">Cell outer membrane</location>
        <topology evidence="1">Multi-pass membrane protein</topology>
    </subcellularLocation>
</comment>
<evidence type="ECO:0000256" key="12">
    <source>
        <dbReference type="ARBA" id="ARBA00023139"/>
    </source>
</evidence>
<evidence type="ECO:0000256" key="3">
    <source>
        <dbReference type="ARBA" id="ARBA00022448"/>
    </source>
</evidence>
<name>A0ABU8H464_9SPHN</name>
<dbReference type="RefSeq" id="WP_336545433.1">
    <property type="nucleotide sequence ID" value="NZ_JBBBDM010000005.1"/>
</dbReference>
<dbReference type="Proteomes" id="UP001367771">
    <property type="component" value="Unassembled WGS sequence"/>
</dbReference>
<evidence type="ECO:0000256" key="13">
    <source>
        <dbReference type="ARBA" id="ARBA00023237"/>
    </source>
</evidence>
<dbReference type="InterPro" id="IPR003715">
    <property type="entry name" value="Poly_export_N"/>
</dbReference>
<dbReference type="InterPro" id="IPR054765">
    <property type="entry name" value="SLBB_dom"/>
</dbReference>
<evidence type="ECO:0000256" key="15">
    <source>
        <dbReference type="SAM" id="SignalP"/>
    </source>
</evidence>
<dbReference type="Pfam" id="PF22461">
    <property type="entry name" value="SLBB_2"/>
    <property type="match status" value="2"/>
</dbReference>
<feature type="domain" description="SLBB" evidence="17">
    <location>
        <begin position="180"/>
        <end position="252"/>
    </location>
</feature>
<gene>
    <name evidence="18" type="ORF">V8201_11960</name>
</gene>
<evidence type="ECO:0000256" key="14">
    <source>
        <dbReference type="ARBA" id="ARBA00023288"/>
    </source>
</evidence>
<evidence type="ECO:0000256" key="9">
    <source>
        <dbReference type="ARBA" id="ARBA00023065"/>
    </source>
</evidence>
<evidence type="ECO:0000313" key="19">
    <source>
        <dbReference type="Proteomes" id="UP001367771"/>
    </source>
</evidence>
<keyword evidence="14" id="KW-0449">Lipoprotein</keyword>
<evidence type="ECO:0000259" key="17">
    <source>
        <dbReference type="Pfam" id="PF22461"/>
    </source>
</evidence>
<keyword evidence="13" id="KW-0998">Cell outer membrane</keyword>
<accession>A0ABU8H464</accession>
<proteinExistence type="inferred from homology"/>
<evidence type="ECO:0000256" key="1">
    <source>
        <dbReference type="ARBA" id="ARBA00004571"/>
    </source>
</evidence>